<dbReference type="AlphaFoldDB" id="A0AAD1U3F2"/>
<dbReference type="InterPro" id="IPR043543">
    <property type="entry name" value="PAPPA/PAPPA2"/>
</dbReference>
<feature type="transmembrane region" description="Helical" evidence="5">
    <location>
        <begin position="738"/>
        <end position="757"/>
    </location>
</feature>
<feature type="transmembrane region" description="Helical" evidence="5">
    <location>
        <begin position="683"/>
        <end position="701"/>
    </location>
</feature>
<keyword evidence="5" id="KW-0472">Membrane</keyword>
<dbReference type="InterPro" id="IPR011936">
    <property type="entry name" value="Myxo_disulph_rpt"/>
</dbReference>
<dbReference type="GO" id="GO:0005615">
    <property type="term" value="C:extracellular space"/>
    <property type="evidence" value="ECO:0007669"/>
    <property type="project" value="TreeGrafter"/>
</dbReference>
<proteinExistence type="predicted"/>
<keyword evidence="1" id="KW-0732">Signal</keyword>
<feature type="transmembrane region" description="Helical" evidence="5">
    <location>
        <begin position="707"/>
        <end position="726"/>
    </location>
</feature>
<evidence type="ECO:0000256" key="2">
    <source>
        <dbReference type="ARBA" id="ARBA00022737"/>
    </source>
</evidence>
<comment type="caution">
    <text evidence="6">The sequence shown here is derived from an EMBL/GenBank/DDBJ whole genome shotgun (WGS) entry which is preliminary data.</text>
</comment>
<dbReference type="GO" id="GO:0006508">
    <property type="term" value="P:proteolysis"/>
    <property type="evidence" value="ECO:0007669"/>
    <property type="project" value="TreeGrafter"/>
</dbReference>
<keyword evidence="5" id="KW-0812">Transmembrane</keyword>
<dbReference type="Proteomes" id="UP001295684">
    <property type="component" value="Unassembled WGS sequence"/>
</dbReference>
<protein>
    <submittedName>
        <fullName evidence="6">Uncharacterized protein</fullName>
    </submittedName>
</protein>
<evidence type="ECO:0000256" key="1">
    <source>
        <dbReference type="ARBA" id="ARBA00022729"/>
    </source>
</evidence>
<evidence type="ECO:0000256" key="4">
    <source>
        <dbReference type="SAM" id="MobiDB-lite"/>
    </source>
</evidence>
<evidence type="ECO:0000256" key="3">
    <source>
        <dbReference type="ARBA" id="ARBA00023157"/>
    </source>
</evidence>
<feature type="transmembrane region" description="Helical" evidence="5">
    <location>
        <begin position="629"/>
        <end position="652"/>
    </location>
</feature>
<gene>
    <name evidence="6" type="ORF">ECRASSUSDP1_LOCUS760</name>
</gene>
<dbReference type="GO" id="GO:0007166">
    <property type="term" value="P:cell surface receptor signaling pathway"/>
    <property type="evidence" value="ECO:0007669"/>
    <property type="project" value="TreeGrafter"/>
</dbReference>
<dbReference type="PANTHER" id="PTHR46130">
    <property type="entry name" value="LAMGL DOMAIN-CONTAINING PROTEIN"/>
    <property type="match status" value="1"/>
</dbReference>
<evidence type="ECO:0000313" key="7">
    <source>
        <dbReference type="Proteomes" id="UP001295684"/>
    </source>
</evidence>
<dbReference type="EMBL" id="CAMPGE010000715">
    <property type="protein sequence ID" value="CAI2359469.1"/>
    <property type="molecule type" value="Genomic_DNA"/>
</dbReference>
<name>A0AAD1U3F2_EUPCR</name>
<sequence length="889" mass="98255">MQCLRIINCNVIATYNLHGLSSATSISSTEDPSGQPTLEFPAATAEKPTFETEGLKFVEGQYLTFSGYFDNQGADYFTVNIWIKRNNKKLYDFMRVGNNFTTAGYAQGVGEISGVTDNDGSHANVMVNGATVSGISENFLEDTWSLIGFGWGKDQGYLKVSCSTGGACAGHNNNMTHTVSSWNTPGTYFIGDYLGNCQSGCEYIVHSIRVFSSELPGVAEDLYGAVYNEWYSQCGSGTREGGESCDDGNYNNGDGCSSLCAIETRWTCSGGDTSNPDTCSDDCGDGFVVAPISTYCDDGNTDSNDGCSSTCQPESGWTCTLGDSSTASFCTDICGDGKVMNPTVGYCDDGNTDDGDGCSATCAVELGYVCSGGNTTSSSVCTASSTSAACSVENCSKCVSNQLTKCETCNEGFEVKEDKCSEVKKEDETISAASAISTSQATIAGIMAAVTISSLVNMSPLTVMWAMANQVQLLLLLLLTKSNMPDKIVEFLTSNEFMSFSFGFLNFFTGIPGLSTIKERFYKDQDFPRLSTLGLESGSTFYNVFNTMFMLMLLIPAHIGTLLLPKCKQAAYSESKVKVKCGKAYTSLKDFLYELFHFTIYLRILLEAYQFMMLSSVSEIYRMQYNELASFSACCIVLVICFLILCLTYYMYWSTKKFYDDEQHYHCKELVRGLKNTKNARKYSFYLLLRRFVLISWLIGMKSFSKYYLILFLCSFQLFYLARMVYFRPYKEAVDNCVEITNEVFFTVLCCALVHLNTTDAWKGASTDIYMWVLLSNTFAVGIIMLIDLFKGVVIKLRKKCTKKDVIKPKPKPKVQEKRNNSPVIGEPRKHTKQSNAKSDTMSLSRFSANQMLSTPSKDMNQIKAPHHEITIKKLDIIKEIPTKRANLI</sequence>
<dbReference type="NCBIfam" id="TIGR02232">
    <property type="entry name" value="myxo_disulf_rpt"/>
    <property type="match status" value="3"/>
</dbReference>
<feature type="region of interest" description="Disordered" evidence="4">
    <location>
        <begin position="808"/>
        <end position="841"/>
    </location>
</feature>
<dbReference type="PANTHER" id="PTHR46130:SF3">
    <property type="entry name" value="CHROMOSOME UNDETERMINED SCAFFOLD_33, WHOLE GENOME SHOTGUN SEQUENCE"/>
    <property type="match status" value="1"/>
</dbReference>
<dbReference type="GO" id="GO:0004222">
    <property type="term" value="F:metalloendopeptidase activity"/>
    <property type="evidence" value="ECO:0007669"/>
    <property type="project" value="TreeGrafter"/>
</dbReference>
<evidence type="ECO:0000256" key="5">
    <source>
        <dbReference type="SAM" id="Phobius"/>
    </source>
</evidence>
<evidence type="ECO:0000313" key="6">
    <source>
        <dbReference type="EMBL" id="CAI2359469.1"/>
    </source>
</evidence>
<keyword evidence="3" id="KW-1015">Disulfide bond</keyword>
<keyword evidence="5" id="KW-1133">Transmembrane helix</keyword>
<accession>A0AAD1U3F2</accession>
<feature type="transmembrane region" description="Helical" evidence="5">
    <location>
        <begin position="591"/>
        <end position="609"/>
    </location>
</feature>
<feature type="compositionally biased region" description="Basic and acidic residues" evidence="4">
    <location>
        <begin position="808"/>
        <end position="820"/>
    </location>
</feature>
<keyword evidence="7" id="KW-1185">Reference proteome</keyword>
<organism evidence="6 7">
    <name type="scientific">Euplotes crassus</name>
    <dbReference type="NCBI Taxonomy" id="5936"/>
    <lineage>
        <taxon>Eukaryota</taxon>
        <taxon>Sar</taxon>
        <taxon>Alveolata</taxon>
        <taxon>Ciliophora</taxon>
        <taxon>Intramacronucleata</taxon>
        <taxon>Spirotrichea</taxon>
        <taxon>Hypotrichia</taxon>
        <taxon>Euplotida</taxon>
        <taxon>Euplotidae</taxon>
        <taxon>Moneuplotes</taxon>
    </lineage>
</organism>
<feature type="transmembrane region" description="Helical" evidence="5">
    <location>
        <begin position="769"/>
        <end position="790"/>
    </location>
</feature>
<dbReference type="Pfam" id="PF13948">
    <property type="entry name" value="DUF4215"/>
    <property type="match status" value="2"/>
</dbReference>
<reference evidence="6" key="1">
    <citation type="submission" date="2023-07" db="EMBL/GenBank/DDBJ databases">
        <authorList>
            <consortium name="AG Swart"/>
            <person name="Singh M."/>
            <person name="Singh A."/>
            <person name="Seah K."/>
            <person name="Emmerich C."/>
        </authorList>
    </citation>
    <scope>NUCLEOTIDE SEQUENCE</scope>
    <source>
        <strain evidence="6">DP1</strain>
    </source>
</reference>
<keyword evidence="2" id="KW-0677">Repeat</keyword>
<feature type="transmembrane region" description="Helical" evidence="5">
    <location>
        <begin position="541"/>
        <end position="564"/>
    </location>
</feature>